<sequence>MQERNPDWKSSWRVRRRFMFAVAAFCMWTIGYILYKDRTSGPADTAITMAFLTLISIVGSYVFGATWEDVSIAKAKLGKGGAAAVSATTTTTVTAKPAPGPGASAKMEDEP</sequence>
<organism evidence="3 4">
    <name type="scientific">Xanthomonas phage Xoo-sp2</name>
    <dbReference type="NCBI Taxonomy" id="1852622"/>
    <lineage>
        <taxon>Viruses</taxon>
        <taxon>Duplodnaviria</taxon>
        <taxon>Heunggongvirae</taxon>
        <taxon>Uroviricota</taxon>
        <taxon>Caudoviricetes</taxon>
        <taxon>Mesyanzhinovviridae</taxon>
        <taxon>Bradleyvirinae</taxon>
        <taxon>Xooduovirus</taxon>
        <taxon>Xooduovirus Xoosp2</taxon>
    </lineage>
</organism>
<feature type="region of interest" description="Disordered" evidence="1">
    <location>
        <begin position="89"/>
        <end position="111"/>
    </location>
</feature>
<accession>A0A1X9IAI3</accession>
<evidence type="ECO:0000313" key="3">
    <source>
        <dbReference type="EMBL" id="ANT45271.1"/>
    </source>
</evidence>
<reference evidence="3 4" key="1">
    <citation type="submission" date="2016-05" db="EMBL/GenBank/DDBJ databases">
        <title>A Novel Xanthomonas Oryzae pv. Oryzae Phage Xoo-sp2 as Possible Biocontrol Agent in Plant.</title>
        <authorList>
            <person name="Dong Z."/>
            <person name="Liu J."/>
            <person name="Peng D."/>
        </authorList>
    </citation>
    <scope>NUCLEOTIDE SEQUENCE [LARGE SCALE GENOMIC DNA]</scope>
</reference>
<evidence type="ECO:0000313" key="4">
    <source>
        <dbReference type="Proteomes" id="UP000223047"/>
    </source>
</evidence>
<protein>
    <submittedName>
        <fullName evidence="3">Uncharacterized protein</fullName>
    </submittedName>
</protein>
<feature type="compositionally biased region" description="Low complexity" evidence="1">
    <location>
        <begin position="89"/>
        <end position="105"/>
    </location>
</feature>
<keyword evidence="2" id="KW-0472">Membrane</keyword>
<keyword evidence="2" id="KW-0812">Transmembrane</keyword>
<proteinExistence type="predicted"/>
<feature type="transmembrane region" description="Helical" evidence="2">
    <location>
        <begin position="47"/>
        <end position="67"/>
    </location>
</feature>
<keyword evidence="2" id="KW-1133">Transmembrane helix</keyword>
<evidence type="ECO:0000256" key="1">
    <source>
        <dbReference type="SAM" id="MobiDB-lite"/>
    </source>
</evidence>
<evidence type="ECO:0000256" key="2">
    <source>
        <dbReference type="SAM" id="Phobius"/>
    </source>
</evidence>
<dbReference type="EMBL" id="KX241618">
    <property type="protein sequence ID" value="ANT45271.1"/>
    <property type="molecule type" value="Genomic_DNA"/>
</dbReference>
<name>A0A1X9IAI3_9CAUD</name>
<feature type="transmembrane region" description="Helical" evidence="2">
    <location>
        <begin position="18"/>
        <end position="35"/>
    </location>
</feature>
<dbReference type="Proteomes" id="UP000223047">
    <property type="component" value="Segment"/>
</dbReference>
<gene>
    <name evidence="3" type="ORF">Xoosp2_49</name>
</gene>
<keyword evidence="4" id="KW-1185">Reference proteome</keyword>